<dbReference type="SUPFAM" id="SSF144083">
    <property type="entry name" value="Magnesium transport protein CorA, transmembrane region"/>
    <property type="match status" value="1"/>
</dbReference>
<dbReference type="EMBL" id="MHTE01000031">
    <property type="protein sequence ID" value="OHA56546.1"/>
    <property type="molecule type" value="Genomic_DNA"/>
</dbReference>
<evidence type="ECO:0000256" key="12">
    <source>
        <dbReference type="RuleBase" id="RU362010"/>
    </source>
</evidence>
<evidence type="ECO:0000313" key="13">
    <source>
        <dbReference type="EMBL" id="OHA56546.1"/>
    </source>
</evidence>
<dbReference type="GO" id="GO:0050897">
    <property type="term" value="F:cobalt ion binding"/>
    <property type="evidence" value="ECO:0007669"/>
    <property type="project" value="TreeGrafter"/>
</dbReference>
<sequence>MITLCTLGAKPRAFKNPNSTDVKKFLASKEITWTDFTSPTKEEAKVLADVFKLHRLSIEDCFDEVHYPKIEQFTNYLFVILHTLEADNKYQPTTEVDFFIVGKHLVTVHQKSSRVLEIAQQHLLSGAMQGIESASMLFQVLASRYVDEYFPMLDELDNAIDAMEDSVFKWNRRGGEMESTKLINQFLISKKKITTLRRLLTPQRDIFSRLSRNEFSQISAGASVYFRDIYDRLFRITEMLDSFRDVLSSTLEAHLSVVSNRLNEIMKVLTIVTVIILPLTVVTGIYGMNFRYLPEIYFHWGYPWALSLMVVIVIAMGWYFKRRRWL</sequence>
<keyword evidence="9 12" id="KW-0472">Membrane</keyword>
<dbReference type="InterPro" id="IPR004488">
    <property type="entry name" value="Mg/Co-transport_prot_CorA"/>
</dbReference>
<evidence type="ECO:0000256" key="3">
    <source>
        <dbReference type="ARBA" id="ARBA00022448"/>
    </source>
</evidence>
<comment type="subcellular location">
    <subcellularLocation>
        <location evidence="1">Cell membrane</location>
        <topology evidence="1">Multi-pass membrane protein</topology>
    </subcellularLocation>
    <subcellularLocation>
        <location evidence="12">Membrane</location>
        <topology evidence="12">Multi-pass membrane protein</topology>
    </subcellularLocation>
</comment>
<keyword evidence="3 12" id="KW-0813">Transport</keyword>
<name>A0A1G2Q7N6_9BACT</name>
<evidence type="ECO:0000256" key="10">
    <source>
        <dbReference type="ARBA" id="ARBA00034269"/>
    </source>
</evidence>
<keyword evidence="6 12" id="KW-0460">Magnesium</keyword>
<dbReference type="Gene3D" id="1.20.58.340">
    <property type="entry name" value="Magnesium transport protein CorA, transmembrane region"/>
    <property type="match status" value="2"/>
</dbReference>
<reference evidence="13 14" key="1">
    <citation type="journal article" date="2016" name="Nat. Commun.">
        <title>Thousands of microbial genomes shed light on interconnected biogeochemical processes in an aquifer system.</title>
        <authorList>
            <person name="Anantharaman K."/>
            <person name="Brown C.T."/>
            <person name="Hug L.A."/>
            <person name="Sharon I."/>
            <person name="Castelle C.J."/>
            <person name="Probst A.J."/>
            <person name="Thomas B.C."/>
            <person name="Singh A."/>
            <person name="Wilkins M.J."/>
            <person name="Karaoz U."/>
            <person name="Brodie E.L."/>
            <person name="Williams K.H."/>
            <person name="Hubbard S.S."/>
            <person name="Banfield J.F."/>
        </authorList>
    </citation>
    <scope>NUCLEOTIDE SEQUENCE [LARGE SCALE GENOMIC DNA]</scope>
</reference>
<comment type="similarity">
    <text evidence="2 12">Belongs to the CorA metal ion transporter (MIT) (TC 1.A.35) family.</text>
</comment>
<keyword evidence="5 12" id="KW-0812">Transmembrane</keyword>
<accession>A0A1G2Q7N6</accession>
<dbReference type="Proteomes" id="UP000178226">
    <property type="component" value="Unassembled WGS sequence"/>
</dbReference>
<evidence type="ECO:0000256" key="2">
    <source>
        <dbReference type="ARBA" id="ARBA00009765"/>
    </source>
</evidence>
<dbReference type="InterPro" id="IPR045863">
    <property type="entry name" value="CorA_TM1_TM2"/>
</dbReference>
<dbReference type="CDD" id="cd12822">
    <property type="entry name" value="TmCorA-like"/>
    <property type="match status" value="1"/>
</dbReference>
<dbReference type="NCBIfam" id="TIGR00383">
    <property type="entry name" value="corA"/>
    <property type="match status" value="1"/>
</dbReference>
<dbReference type="Pfam" id="PF01544">
    <property type="entry name" value="CorA"/>
    <property type="match status" value="1"/>
</dbReference>
<dbReference type="GO" id="GO:0000287">
    <property type="term" value="F:magnesium ion binding"/>
    <property type="evidence" value="ECO:0007669"/>
    <property type="project" value="TreeGrafter"/>
</dbReference>
<keyword evidence="8 12" id="KW-0406">Ion transport</keyword>
<evidence type="ECO:0000256" key="7">
    <source>
        <dbReference type="ARBA" id="ARBA00022989"/>
    </source>
</evidence>
<evidence type="ECO:0000256" key="4">
    <source>
        <dbReference type="ARBA" id="ARBA00022475"/>
    </source>
</evidence>
<protein>
    <recommendedName>
        <fullName evidence="12">Magnesium transport protein CorA</fullName>
    </recommendedName>
</protein>
<dbReference type="STRING" id="1802428.A2441_02125"/>
<evidence type="ECO:0000256" key="1">
    <source>
        <dbReference type="ARBA" id="ARBA00004651"/>
    </source>
</evidence>
<evidence type="ECO:0000256" key="9">
    <source>
        <dbReference type="ARBA" id="ARBA00023136"/>
    </source>
</evidence>
<proteinExistence type="inferred from homology"/>
<dbReference type="PANTHER" id="PTHR46494">
    <property type="entry name" value="CORA FAMILY METAL ION TRANSPORTER (EUROFUNG)"/>
    <property type="match status" value="1"/>
</dbReference>
<evidence type="ECO:0000313" key="14">
    <source>
        <dbReference type="Proteomes" id="UP000178226"/>
    </source>
</evidence>
<dbReference type="SUPFAM" id="SSF143865">
    <property type="entry name" value="CorA soluble domain-like"/>
    <property type="match status" value="1"/>
</dbReference>
<comment type="catalytic activity">
    <reaction evidence="10">
        <text>Mg(2+)(in) = Mg(2+)(out)</text>
        <dbReference type="Rhea" id="RHEA:29827"/>
        <dbReference type="ChEBI" id="CHEBI:18420"/>
    </reaction>
</comment>
<keyword evidence="4 12" id="KW-1003">Cell membrane</keyword>
<evidence type="ECO:0000256" key="6">
    <source>
        <dbReference type="ARBA" id="ARBA00022842"/>
    </source>
</evidence>
<comment type="function">
    <text evidence="11">Mediates influx of magnesium ions. Alternates between open and closed states. Activated by low cytoplasmic Mg(2+) levels. Inactive when cytoplasmic Mg(2+) levels are high.</text>
</comment>
<keyword evidence="7 12" id="KW-1133">Transmembrane helix</keyword>
<dbReference type="AlphaFoldDB" id="A0A1G2Q7N6"/>
<evidence type="ECO:0000256" key="5">
    <source>
        <dbReference type="ARBA" id="ARBA00022692"/>
    </source>
</evidence>
<organism evidence="13 14">
    <name type="scientific">Candidatus Veblenbacteria bacterium RIFOXYC2_FULL_42_11</name>
    <dbReference type="NCBI Taxonomy" id="1802428"/>
    <lineage>
        <taxon>Bacteria</taxon>
        <taxon>Candidatus Vebleniibacteriota</taxon>
    </lineage>
</organism>
<feature type="transmembrane region" description="Helical" evidence="12">
    <location>
        <begin position="300"/>
        <end position="320"/>
    </location>
</feature>
<comment type="caution">
    <text evidence="13">The sequence shown here is derived from an EMBL/GenBank/DDBJ whole genome shotgun (WGS) entry which is preliminary data.</text>
</comment>
<dbReference type="GO" id="GO:0015087">
    <property type="term" value="F:cobalt ion transmembrane transporter activity"/>
    <property type="evidence" value="ECO:0007669"/>
    <property type="project" value="UniProtKB-UniRule"/>
</dbReference>
<dbReference type="InterPro" id="IPR045861">
    <property type="entry name" value="CorA_cytoplasmic_dom"/>
</dbReference>
<evidence type="ECO:0000256" key="11">
    <source>
        <dbReference type="ARBA" id="ARBA00045497"/>
    </source>
</evidence>
<dbReference type="FunFam" id="1.20.58.340:FF:000004">
    <property type="entry name" value="Magnesium transport protein CorA"/>
    <property type="match status" value="1"/>
</dbReference>
<gene>
    <name evidence="12" type="primary">corA</name>
    <name evidence="13" type="ORF">A2441_02125</name>
</gene>
<dbReference type="GO" id="GO:0005886">
    <property type="term" value="C:plasma membrane"/>
    <property type="evidence" value="ECO:0007669"/>
    <property type="project" value="UniProtKB-SubCell"/>
</dbReference>
<feature type="transmembrane region" description="Helical" evidence="12">
    <location>
        <begin position="268"/>
        <end position="288"/>
    </location>
</feature>
<dbReference type="PANTHER" id="PTHR46494:SF1">
    <property type="entry name" value="CORA FAMILY METAL ION TRANSPORTER (EUROFUNG)"/>
    <property type="match status" value="1"/>
</dbReference>
<dbReference type="GO" id="GO:0015095">
    <property type="term" value="F:magnesium ion transmembrane transporter activity"/>
    <property type="evidence" value="ECO:0007669"/>
    <property type="project" value="UniProtKB-UniRule"/>
</dbReference>
<dbReference type="Gene3D" id="3.30.460.20">
    <property type="entry name" value="CorA soluble domain-like"/>
    <property type="match status" value="1"/>
</dbReference>
<dbReference type="InterPro" id="IPR002523">
    <property type="entry name" value="MgTranspt_CorA/ZnTranspt_ZntB"/>
</dbReference>
<evidence type="ECO:0000256" key="8">
    <source>
        <dbReference type="ARBA" id="ARBA00023065"/>
    </source>
</evidence>